<dbReference type="GO" id="GO:0097237">
    <property type="term" value="P:cellular response to toxic substance"/>
    <property type="evidence" value="ECO:0007669"/>
    <property type="project" value="UniProtKB-ARBA"/>
</dbReference>
<feature type="domain" description="FAD/NAD(P)-binding" evidence="4">
    <location>
        <begin position="210"/>
        <end position="521"/>
    </location>
</feature>
<dbReference type="AlphaFoldDB" id="A0A7S9PWS0"/>
<dbReference type="EMBL" id="CP031388">
    <property type="protein sequence ID" value="QPH05341.1"/>
    <property type="molecule type" value="Genomic_DNA"/>
</dbReference>
<dbReference type="Pfam" id="PF07992">
    <property type="entry name" value="Pyr_redox_2"/>
    <property type="match status" value="1"/>
</dbReference>
<dbReference type="InterPro" id="IPR036188">
    <property type="entry name" value="FAD/NAD-bd_sf"/>
</dbReference>
<dbReference type="Gene3D" id="3.50.50.60">
    <property type="entry name" value="FAD/NAD(P)-binding domain"/>
    <property type="match status" value="2"/>
</dbReference>
<evidence type="ECO:0000256" key="3">
    <source>
        <dbReference type="ARBA" id="ARBA00023002"/>
    </source>
</evidence>
<organism evidence="5 6">
    <name type="scientific">Epichloe festucae (strain Fl1)</name>
    <dbReference type="NCBI Taxonomy" id="877507"/>
    <lineage>
        <taxon>Eukaryota</taxon>
        <taxon>Fungi</taxon>
        <taxon>Dikarya</taxon>
        <taxon>Ascomycota</taxon>
        <taxon>Pezizomycotina</taxon>
        <taxon>Sordariomycetes</taxon>
        <taxon>Hypocreomycetidae</taxon>
        <taxon>Hypocreales</taxon>
        <taxon>Clavicipitaceae</taxon>
        <taxon>Epichloe</taxon>
    </lineage>
</organism>
<gene>
    <name evidence="5" type="ORF">C2857_003078</name>
</gene>
<keyword evidence="6" id="KW-1185">Reference proteome</keyword>
<evidence type="ECO:0000256" key="1">
    <source>
        <dbReference type="ARBA" id="ARBA00009333"/>
    </source>
</evidence>
<accession>A0A7S9PWS0</accession>
<keyword evidence="3" id="KW-0560">Oxidoreductase</keyword>
<keyword evidence="2" id="KW-0285">Flavoprotein</keyword>
<protein>
    <recommendedName>
        <fullName evidence="4">FAD/NAD(P)-binding domain-containing protein</fullName>
    </recommendedName>
</protein>
<evidence type="ECO:0000313" key="5">
    <source>
        <dbReference type="EMBL" id="QPH05341.1"/>
    </source>
</evidence>
<name>A0A7S9PWS0_EPIFF</name>
<dbReference type="InterPro" id="IPR023753">
    <property type="entry name" value="FAD/NAD-binding_dom"/>
</dbReference>
<dbReference type="PRINTS" id="PR00368">
    <property type="entry name" value="FADPNR"/>
</dbReference>
<evidence type="ECO:0000313" key="6">
    <source>
        <dbReference type="Proteomes" id="UP000594364"/>
    </source>
</evidence>
<dbReference type="PRINTS" id="PR00469">
    <property type="entry name" value="PNDRDTASEII"/>
</dbReference>
<evidence type="ECO:0000259" key="4">
    <source>
        <dbReference type="Pfam" id="PF07992"/>
    </source>
</evidence>
<reference evidence="5 6" key="1">
    <citation type="journal article" date="2018" name="PLoS Genet.">
        <title>Repeat elements organise 3D genome structure and mediate transcription in the filamentous fungus Epichloe festucae.</title>
        <authorList>
            <person name="Winter D.J."/>
            <person name="Ganley A.R.D."/>
            <person name="Young C.A."/>
            <person name="Liachko I."/>
            <person name="Schardl C.L."/>
            <person name="Dupont P.Y."/>
            <person name="Berry D."/>
            <person name="Ram A."/>
            <person name="Scott B."/>
            <person name="Cox M.P."/>
        </authorList>
    </citation>
    <scope>NUCLEOTIDE SEQUENCE [LARGE SCALE GENOMIC DNA]</scope>
    <source>
        <strain evidence="5 6">Fl1</strain>
    </source>
</reference>
<dbReference type="OrthoDB" id="4570620at2759"/>
<comment type="similarity">
    <text evidence="1">Belongs to the class-II pyridine nucleotide-disulfide oxidoreductase family.</text>
</comment>
<proteinExistence type="inferred from homology"/>
<dbReference type="InterPro" id="IPR050097">
    <property type="entry name" value="Ferredoxin-NADP_redctase_2"/>
</dbReference>
<dbReference type="PANTHER" id="PTHR48105">
    <property type="entry name" value="THIOREDOXIN REDUCTASE 1-RELATED-RELATED"/>
    <property type="match status" value="1"/>
</dbReference>
<sequence length="581" mass="63866">MAYCRASRLPNDFWDTRIMRVQLLEHHHVRRRVPGVEFPALGGRAGRASSWDYRPIENVMHHVFLGMSVLQKQRIRPAGRGAGTITTRWASSRDCTVTQKYRVGSNCLTTCLCVAVLSVSSMNSWVQGQEGLLPEIPEILLEDVLVFPLISLPPPLRSVDNLLGGAPPTTWFRRTTIVLEMWFNAAALVCLLPLLASAVPVADNSPRIDYDAIIVGGGPAGLSALSGLARVRRKVLLIDSGVYRNGATRHMHDLIGNDGLQPAYHRWLARQQISYYGTVTMTNGTVSKIQPEQNNTYFTVTGKYPGDKDISFTARKIVLATGLRDLIPGTPGLAESWANGVYWCHWCDGHEHADQALGLLGPLTSVPGTVRESLTLNKDIVAFVNGTDTPANREATEKSSPRWREYLKLHKVQVENRTIASFERLRDGSDKAADPSLPTHPEHDLFRVHFTDGESTTREAFVASFKEEQYSSLGKDLGVSMCGDKLCTDSAKGLVTSVPGVYAVGDCNSDNVTNIPHALFSGKRTAVYLHVQLERETAAAELAALDGTAAKRSVHEEARSLWEYMNGDADDVLYAAGSFEQ</sequence>
<dbReference type="GO" id="GO:0016491">
    <property type="term" value="F:oxidoreductase activity"/>
    <property type="evidence" value="ECO:0007669"/>
    <property type="project" value="UniProtKB-KW"/>
</dbReference>
<dbReference type="SUPFAM" id="SSF51905">
    <property type="entry name" value="FAD/NAD(P)-binding domain"/>
    <property type="match status" value="1"/>
</dbReference>
<dbReference type="Proteomes" id="UP000594364">
    <property type="component" value="Chromosome 4"/>
</dbReference>
<evidence type="ECO:0000256" key="2">
    <source>
        <dbReference type="ARBA" id="ARBA00022630"/>
    </source>
</evidence>